<sequence>MLMAERPWATAPERSRVALSTSMIFRPCLSPQRTASKAVPQEPMPPPTISRSTACSLTSGSAMATPFVASLTGIIGIIVSPYRTSGCNSLAAVFHAGEGLVSVLNIELLAKGGLRDGQGSFGEQQFIFDVGAFGMAFKGLDGTFRRSADGELEAFHVAIAELDGPHDGVSRTHGDTGPAHGGKVCIGTGRNGALGADLNAGIAFPAGIGFLVVCLHFLRIKNHEVIGANVHAGRLFATLAAVALGRIDKRRHTYPPTLLKVFQKNPPGSARRAANPSRRG</sequence>
<gene>
    <name evidence="1" type="ORF">KM92DES2_11936</name>
</gene>
<proteinExistence type="predicted"/>
<dbReference type="AlphaFoldDB" id="A0A212JYI2"/>
<accession>A0A212JYI2</accession>
<name>A0A212JYI2_9BACT</name>
<evidence type="ECO:0000313" key="1">
    <source>
        <dbReference type="EMBL" id="SBW04521.1"/>
    </source>
</evidence>
<dbReference type="EMBL" id="FLUP01000001">
    <property type="protein sequence ID" value="SBW04521.1"/>
    <property type="molecule type" value="Genomic_DNA"/>
</dbReference>
<organism evidence="1">
    <name type="scientific">uncultured Desulfovibrio sp</name>
    <dbReference type="NCBI Taxonomy" id="167968"/>
    <lineage>
        <taxon>Bacteria</taxon>
        <taxon>Pseudomonadati</taxon>
        <taxon>Thermodesulfobacteriota</taxon>
        <taxon>Desulfovibrionia</taxon>
        <taxon>Desulfovibrionales</taxon>
        <taxon>Desulfovibrionaceae</taxon>
        <taxon>Desulfovibrio</taxon>
        <taxon>environmental samples</taxon>
    </lineage>
</organism>
<protein>
    <submittedName>
        <fullName evidence="1">Uncharacterized protein</fullName>
    </submittedName>
</protein>
<reference evidence="1" key="1">
    <citation type="submission" date="2016-04" db="EMBL/GenBank/DDBJ databases">
        <authorList>
            <person name="Evans L.H."/>
            <person name="Alamgir A."/>
            <person name="Owens N."/>
            <person name="Weber N.D."/>
            <person name="Virtaneva K."/>
            <person name="Barbian K."/>
            <person name="Babar A."/>
            <person name="Rosenke K."/>
        </authorList>
    </citation>
    <scope>NUCLEOTIDE SEQUENCE</scope>
    <source>
        <strain evidence="1">92-2</strain>
    </source>
</reference>